<comment type="caution">
    <text evidence="1">The sequence shown here is derived from an EMBL/GenBank/DDBJ whole genome shotgun (WGS) entry which is preliminary data.</text>
</comment>
<name>A0A8S0WQK7_CYCAE</name>
<protein>
    <submittedName>
        <fullName evidence="1">Uncharacterized protein</fullName>
    </submittedName>
</protein>
<dbReference type="InterPro" id="IPR051604">
    <property type="entry name" value="Ergot_Alk_Oxidoreductase"/>
</dbReference>
<sequence length="157" mass="17271">MVFQGVSLAGGVSLAAPHKNFRNSCNNTIASVTKNGKIPFINTNDIAEATFEALLAEQSANSDFYVVGPELLTYDRATEILSEIIGHKITHVHITNEQEQGFFRSIGMWPEYVAMLNGMEAVIAHGAEEKLVGTSKTITGTHKLRDYFEANKALWIK</sequence>
<gene>
    <name evidence="1" type="ORF">AAE3_LOCUS10626</name>
</gene>
<dbReference type="Gene3D" id="3.90.25.10">
    <property type="entry name" value="UDP-galactose 4-epimerase, domain 1"/>
    <property type="match status" value="1"/>
</dbReference>
<evidence type="ECO:0000313" key="1">
    <source>
        <dbReference type="EMBL" id="CAA7268327.1"/>
    </source>
</evidence>
<proteinExistence type="predicted"/>
<organism evidence="1 2">
    <name type="scientific">Cyclocybe aegerita</name>
    <name type="common">Black poplar mushroom</name>
    <name type="synonym">Agrocybe aegerita</name>
    <dbReference type="NCBI Taxonomy" id="1973307"/>
    <lineage>
        <taxon>Eukaryota</taxon>
        <taxon>Fungi</taxon>
        <taxon>Dikarya</taxon>
        <taxon>Basidiomycota</taxon>
        <taxon>Agaricomycotina</taxon>
        <taxon>Agaricomycetes</taxon>
        <taxon>Agaricomycetidae</taxon>
        <taxon>Agaricales</taxon>
        <taxon>Agaricineae</taxon>
        <taxon>Bolbitiaceae</taxon>
        <taxon>Cyclocybe</taxon>
    </lineage>
</organism>
<keyword evidence="2" id="KW-1185">Reference proteome</keyword>
<dbReference type="PANTHER" id="PTHR43162:SF1">
    <property type="entry name" value="PRESTALK A DIFFERENTIATION PROTEIN A"/>
    <property type="match status" value="1"/>
</dbReference>
<dbReference type="EMBL" id="CACVBS010000068">
    <property type="protein sequence ID" value="CAA7268327.1"/>
    <property type="molecule type" value="Genomic_DNA"/>
</dbReference>
<dbReference type="Proteomes" id="UP000467700">
    <property type="component" value="Unassembled WGS sequence"/>
</dbReference>
<dbReference type="AlphaFoldDB" id="A0A8S0WQK7"/>
<dbReference type="PANTHER" id="PTHR43162">
    <property type="match status" value="1"/>
</dbReference>
<dbReference type="OrthoDB" id="419598at2759"/>
<accession>A0A8S0WQK7</accession>
<dbReference type="SUPFAM" id="SSF51735">
    <property type="entry name" value="NAD(P)-binding Rossmann-fold domains"/>
    <property type="match status" value="1"/>
</dbReference>
<evidence type="ECO:0000313" key="2">
    <source>
        <dbReference type="Proteomes" id="UP000467700"/>
    </source>
</evidence>
<dbReference type="InterPro" id="IPR036291">
    <property type="entry name" value="NAD(P)-bd_dom_sf"/>
</dbReference>
<reference evidence="1 2" key="1">
    <citation type="submission" date="2020-01" db="EMBL/GenBank/DDBJ databases">
        <authorList>
            <person name="Gupta K D."/>
        </authorList>
    </citation>
    <scope>NUCLEOTIDE SEQUENCE [LARGE SCALE GENOMIC DNA]</scope>
</reference>